<dbReference type="Pfam" id="PF01458">
    <property type="entry name" value="SUFBD_core"/>
    <property type="match status" value="1"/>
</dbReference>
<comment type="similarity">
    <text evidence="1">Belongs to the iron-sulfur cluster assembly SufBD family.</text>
</comment>
<dbReference type="InterPro" id="IPR055346">
    <property type="entry name" value="Fe-S_cluster_assembly_SufBD"/>
</dbReference>
<evidence type="ECO:0000259" key="2">
    <source>
        <dbReference type="Pfam" id="PF01458"/>
    </source>
</evidence>
<comment type="caution">
    <text evidence="3">The sequence shown here is derived from an EMBL/GenBank/DDBJ whole genome shotgun (WGS) entry which is preliminary data.</text>
</comment>
<evidence type="ECO:0000256" key="1">
    <source>
        <dbReference type="ARBA" id="ARBA00043967"/>
    </source>
</evidence>
<feature type="domain" description="SUF system FeS cluster assembly SufBD core" evidence="2">
    <location>
        <begin position="91"/>
        <end position="309"/>
    </location>
</feature>
<dbReference type="PANTHER" id="PTHR30508">
    <property type="entry name" value="FES CLUSTER ASSEMBLY PROTEIN SUF"/>
    <property type="match status" value="1"/>
</dbReference>
<proteinExistence type="inferred from homology"/>
<sequence length="311" mass="33884">METTVIKLLEKITGKLKKTNTDTPFKGAYNIRKDGKSIGRSSSANIIIQSKKDKDGLDIYIKENTKGESVHIPVLLMQGGYTETVYNDFYIGKNAQVDIIAGCGIHNCACTETSHDGIHRFFVEEGAKVTYTEKHYGEGEGSGKRIMNPITEVELKKNASLTMNSVQIKGVDSTYRITRGSLDENSTFTVSEKIMTAGEQTAQTEFEVNLNGKDASTHLTSRSIASGNSEQKFISRINGNTKCYAHVECDAIIMDDAKVAAVPAISANDTEANLIHEAAIGKIAGEQLMKLMTLGLTEKEAETAIIDGFLK</sequence>
<gene>
    <name evidence="3" type="ORF">HMPREF9193_01969</name>
</gene>
<name>A0ABN0NWK4_TRELE</name>
<dbReference type="SUPFAM" id="SSF101960">
    <property type="entry name" value="Stabilizer of iron transporter SufD"/>
    <property type="match status" value="1"/>
</dbReference>
<dbReference type="RefSeq" id="WP_021686142.1">
    <property type="nucleotide sequence ID" value="NZ_KI260554.1"/>
</dbReference>
<dbReference type="InterPro" id="IPR037284">
    <property type="entry name" value="SUF_FeS_clus_asmbl_SufBD_sf"/>
</dbReference>
<organism evidence="3 4">
    <name type="scientific">Treponema lecithinolyticum ATCC 700332</name>
    <dbReference type="NCBI Taxonomy" id="1321815"/>
    <lineage>
        <taxon>Bacteria</taxon>
        <taxon>Pseudomonadati</taxon>
        <taxon>Spirochaetota</taxon>
        <taxon>Spirochaetia</taxon>
        <taxon>Spirochaetales</taxon>
        <taxon>Treponemataceae</taxon>
        <taxon>Treponema</taxon>
    </lineage>
</organism>
<dbReference type="EMBL" id="AWVH01000043">
    <property type="protein sequence ID" value="ERJ91745.1"/>
    <property type="molecule type" value="Genomic_DNA"/>
</dbReference>
<dbReference type="PANTHER" id="PTHR30508:SF1">
    <property type="entry name" value="UPF0051 PROTEIN ABCI8, CHLOROPLASTIC-RELATED"/>
    <property type="match status" value="1"/>
</dbReference>
<dbReference type="Proteomes" id="UP000016649">
    <property type="component" value="Unassembled WGS sequence"/>
</dbReference>
<protein>
    <submittedName>
        <fullName evidence="3">SufB/sufD domain protein</fullName>
    </submittedName>
</protein>
<accession>A0ABN0NWK4</accession>
<evidence type="ECO:0000313" key="3">
    <source>
        <dbReference type="EMBL" id="ERJ91745.1"/>
    </source>
</evidence>
<dbReference type="InterPro" id="IPR000825">
    <property type="entry name" value="SUF_FeS_clus_asmbl_SufBD_core"/>
</dbReference>
<reference evidence="3 4" key="1">
    <citation type="submission" date="2013-08" db="EMBL/GenBank/DDBJ databases">
        <authorList>
            <person name="Weinstock G."/>
            <person name="Sodergren E."/>
            <person name="Wylie T."/>
            <person name="Fulton L."/>
            <person name="Fulton R."/>
            <person name="Fronick C."/>
            <person name="O'Laughlin M."/>
            <person name="Godfrey J."/>
            <person name="Miner T."/>
            <person name="Herter B."/>
            <person name="Appelbaum E."/>
            <person name="Cordes M."/>
            <person name="Lek S."/>
            <person name="Wollam A."/>
            <person name="Pepin K.H."/>
            <person name="Palsikar V.B."/>
            <person name="Mitreva M."/>
            <person name="Wilson R.K."/>
        </authorList>
    </citation>
    <scope>NUCLEOTIDE SEQUENCE [LARGE SCALE GENOMIC DNA]</scope>
    <source>
        <strain evidence="3 4">ATCC 700332</strain>
    </source>
</reference>
<evidence type="ECO:0000313" key="4">
    <source>
        <dbReference type="Proteomes" id="UP000016649"/>
    </source>
</evidence>
<keyword evidence="4" id="KW-1185">Reference proteome</keyword>